<reference evidence="1" key="1">
    <citation type="journal article" date="2010" name="Science">
        <title>Plasticity of animal genome architecture unmasked by rapid evolution of a pelagic tunicate.</title>
        <authorList>
            <person name="Denoeud F."/>
            <person name="Henriet S."/>
            <person name="Mungpakdee S."/>
            <person name="Aury J.M."/>
            <person name="Da Silva C."/>
            <person name="Brinkmann H."/>
            <person name="Mikhaleva J."/>
            <person name="Olsen L.C."/>
            <person name="Jubin C."/>
            <person name="Canestro C."/>
            <person name="Bouquet J.M."/>
            <person name="Danks G."/>
            <person name="Poulain J."/>
            <person name="Campsteijn C."/>
            <person name="Adamski M."/>
            <person name="Cross I."/>
            <person name="Yadetie F."/>
            <person name="Muffato M."/>
            <person name="Louis A."/>
            <person name="Butcher S."/>
            <person name="Tsagkogeorga G."/>
            <person name="Konrad A."/>
            <person name="Singh S."/>
            <person name="Jensen M.F."/>
            <person name="Cong E.H."/>
            <person name="Eikeseth-Otteraa H."/>
            <person name="Noel B."/>
            <person name="Anthouard V."/>
            <person name="Porcel B.M."/>
            <person name="Kachouri-Lafond R."/>
            <person name="Nishino A."/>
            <person name="Ugolini M."/>
            <person name="Chourrout P."/>
            <person name="Nishida H."/>
            <person name="Aasland R."/>
            <person name="Huzurbazar S."/>
            <person name="Westhof E."/>
            <person name="Delsuc F."/>
            <person name="Lehrach H."/>
            <person name="Reinhardt R."/>
            <person name="Weissenbach J."/>
            <person name="Roy S.W."/>
            <person name="Artiguenave F."/>
            <person name="Postlethwait J.H."/>
            <person name="Manak J.R."/>
            <person name="Thompson E.M."/>
            <person name="Jaillon O."/>
            <person name="Du Pasquier L."/>
            <person name="Boudinot P."/>
            <person name="Liberles D.A."/>
            <person name="Volff J.N."/>
            <person name="Philippe H."/>
            <person name="Lenhard B."/>
            <person name="Roest Crollius H."/>
            <person name="Wincker P."/>
            <person name="Chourrout D."/>
        </authorList>
    </citation>
    <scope>NUCLEOTIDE SEQUENCE [LARGE SCALE GENOMIC DNA]</scope>
</reference>
<evidence type="ECO:0000313" key="3">
    <source>
        <dbReference type="Proteomes" id="UP000001307"/>
    </source>
</evidence>
<proteinExistence type="predicted"/>
<evidence type="ECO:0000313" key="2">
    <source>
        <dbReference type="EMBL" id="CBY36143.1"/>
    </source>
</evidence>
<dbReference type="Proteomes" id="UP000001307">
    <property type="component" value="Unassembled WGS sequence"/>
</dbReference>
<accession>E4WRJ6</accession>
<sequence length="80" mass="9200">MTRFNIKYFIKGCISQPQKLVVLILYRISTRAGTPQPLLTEATTASKNNDSIISKMDEVIQEYKDAFTKYSVNYSDQEMI</sequence>
<name>E4WRJ6_OIKDI</name>
<dbReference type="EMBL" id="FN654729">
    <property type="protein sequence ID" value="CBY36143.1"/>
    <property type="molecule type" value="Genomic_DNA"/>
</dbReference>
<evidence type="ECO:0000313" key="1">
    <source>
        <dbReference type="EMBL" id="CBY20378.1"/>
    </source>
</evidence>
<dbReference type="AlphaFoldDB" id="E4WRJ6"/>
<keyword evidence="3" id="KW-1185">Reference proteome</keyword>
<gene>
    <name evidence="1" type="ORF">GSOID_T00000373001</name>
    <name evidence="2" type="ORF">GSOID_T00028626001</name>
</gene>
<dbReference type="EMBL" id="FN653015">
    <property type="protein sequence ID" value="CBY20378.1"/>
    <property type="molecule type" value="Genomic_DNA"/>
</dbReference>
<dbReference type="InParanoid" id="E4WRJ6"/>
<organism evidence="1">
    <name type="scientific">Oikopleura dioica</name>
    <name type="common">Tunicate</name>
    <dbReference type="NCBI Taxonomy" id="34765"/>
    <lineage>
        <taxon>Eukaryota</taxon>
        <taxon>Metazoa</taxon>
        <taxon>Chordata</taxon>
        <taxon>Tunicata</taxon>
        <taxon>Appendicularia</taxon>
        <taxon>Copelata</taxon>
        <taxon>Oikopleuridae</taxon>
        <taxon>Oikopleura</taxon>
    </lineage>
</organism>
<protein>
    <submittedName>
        <fullName evidence="1">Uncharacterized protein</fullName>
    </submittedName>
</protein>
<dbReference type="Proteomes" id="UP000011014">
    <property type="component" value="Unassembled WGS sequence"/>
</dbReference>